<dbReference type="Proteomes" id="UP000324800">
    <property type="component" value="Unassembled WGS sequence"/>
</dbReference>
<comment type="caution">
    <text evidence="1">The sequence shown here is derived from an EMBL/GenBank/DDBJ whole genome shotgun (WGS) entry which is preliminary data.</text>
</comment>
<gene>
    <name evidence="1" type="ORF">EZS28_007600</name>
</gene>
<evidence type="ECO:0000313" key="2">
    <source>
        <dbReference type="Proteomes" id="UP000324800"/>
    </source>
</evidence>
<dbReference type="AlphaFoldDB" id="A0A5J4WPG4"/>
<name>A0A5J4WPG4_9EUKA</name>
<reference evidence="1 2" key="1">
    <citation type="submission" date="2019-03" db="EMBL/GenBank/DDBJ databases">
        <title>Single cell metagenomics reveals metabolic interactions within the superorganism composed of flagellate Streblomastix strix and complex community of Bacteroidetes bacteria on its surface.</title>
        <authorList>
            <person name="Treitli S.C."/>
            <person name="Kolisko M."/>
            <person name="Husnik F."/>
            <person name="Keeling P."/>
            <person name="Hampl V."/>
        </authorList>
    </citation>
    <scope>NUCLEOTIDE SEQUENCE [LARGE SCALE GENOMIC DNA]</scope>
    <source>
        <strain evidence="1">ST1C</strain>
    </source>
</reference>
<protein>
    <submittedName>
        <fullName evidence="1">Uncharacterized protein</fullName>
    </submittedName>
</protein>
<dbReference type="EMBL" id="SNRW01001320">
    <property type="protein sequence ID" value="KAA6396874.1"/>
    <property type="molecule type" value="Genomic_DNA"/>
</dbReference>
<sequence length="176" mass="19550">MKSPTITEVEPQFEKEIDPFQQLSFSNQFQQQVLRCETPTLSARRRSSIFEETLTPNPQVVAYTFDVQESQIQLSIEDEACYEINATKTFNANVNAIGSVKTGKDDTSDLLTGGGDRLLSAFGGIEDLTQSAFSDLNTAIIQCKLIRIGNQYIFSLLAKGGNYDARTNNPNYLVYG</sequence>
<proteinExistence type="predicted"/>
<organism evidence="1 2">
    <name type="scientific">Streblomastix strix</name>
    <dbReference type="NCBI Taxonomy" id="222440"/>
    <lineage>
        <taxon>Eukaryota</taxon>
        <taxon>Metamonada</taxon>
        <taxon>Preaxostyla</taxon>
        <taxon>Oxymonadida</taxon>
        <taxon>Streblomastigidae</taxon>
        <taxon>Streblomastix</taxon>
    </lineage>
</organism>
<accession>A0A5J4WPG4</accession>
<evidence type="ECO:0000313" key="1">
    <source>
        <dbReference type="EMBL" id="KAA6396874.1"/>
    </source>
</evidence>